<dbReference type="CDD" id="cd17477">
    <property type="entry name" value="MFS_YcaD_like"/>
    <property type="match status" value="1"/>
</dbReference>
<evidence type="ECO:0000256" key="2">
    <source>
        <dbReference type="ARBA" id="ARBA00022448"/>
    </source>
</evidence>
<feature type="transmembrane region" description="Helical" evidence="7">
    <location>
        <begin position="302"/>
        <end position="326"/>
    </location>
</feature>
<dbReference type="GO" id="GO:0022857">
    <property type="term" value="F:transmembrane transporter activity"/>
    <property type="evidence" value="ECO:0007669"/>
    <property type="project" value="InterPro"/>
</dbReference>
<evidence type="ECO:0000256" key="6">
    <source>
        <dbReference type="ARBA" id="ARBA00023136"/>
    </source>
</evidence>
<feature type="transmembrane region" description="Helical" evidence="7">
    <location>
        <begin position="278"/>
        <end position="296"/>
    </location>
</feature>
<dbReference type="InterPro" id="IPR011701">
    <property type="entry name" value="MFS"/>
</dbReference>
<feature type="domain" description="Major facilitator superfamily (MFS) profile" evidence="8">
    <location>
        <begin position="14"/>
        <end position="391"/>
    </location>
</feature>
<evidence type="ECO:0000256" key="1">
    <source>
        <dbReference type="ARBA" id="ARBA00004651"/>
    </source>
</evidence>
<reference evidence="9" key="1">
    <citation type="submission" date="2024-07" db="EMBL/GenBank/DDBJ databases">
        <title>Identification and characteristics of an arsenic-resistant bacterial isolate, which belongs to a novel species.</title>
        <authorList>
            <person name="Juszczyk A."/>
            <person name="Kowalczyk A."/>
            <person name="Was K."/>
            <person name="Kosowicz W."/>
            <person name="Budzyn A."/>
            <person name="Latowski D."/>
        </authorList>
    </citation>
    <scope>NUCLEOTIDE SEQUENCE</scope>
    <source>
        <strain evidence="9">As8PL</strain>
    </source>
</reference>
<feature type="transmembrane region" description="Helical" evidence="7">
    <location>
        <begin position="368"/>
        <end position="386"/>
    </location>
</feature>
<evidence type="ECO:0000256" key="7">
    <source>
        <dbReference type="SAM" id="Phobius"/>
    </source>
</evidence>
<organism evidence="9">
    <name type="scientific">Alkalihalophilus sp. As8PL</name>
    <dbReference type="NCBI Taxonomy" id="3237103"/>
    <lineage>
        <taxon>Bacteria</taxon>
        <taxon>Bacillati</taxon>
        <taxon>Bacillota</taxon>
        <taxon>Bacilli</taxon>
        <taxon>Bacillales</taxon>
        <taxon>Bacillaceae</taxon>
        <taxon>Alkalihalophilus</taxon>
    </lineage>
</organism>
<protein>
    <submittedName>
        <fullName evidence="9">MFS transporter</fullName>
    </submittedName>
</protein>
<gene>
    <name evidence="9" type="ORF">AB3N04_08660</name>
</gene>
<proteinExistence type="predicted"/>
<feature type="transmembrane region" description="Helical" evidence="7">
    <location>
        <begin position="75"/>
        <end position="95"/>
    </location>
</feature>
<comment type="subcellular location">
    <subcellularLocation>
        <location evidence="1">Cell membrane</location>
        <topology evidence="1">Multi-pass membrane protein</topology>
    </subcellularLocation>
</comment>
<evidence type="ECO:0000313" key="9">
    <source>
        <dbReference type="EMBL" id="XDI38361.1"/>
    </source>
</evidence>
<keyword evidence="5 7" id="KW-1133">Transmembrane helix</keyword>
<evidence type="ECO:0000256" key="3">
    <source>
        <dbReference type="ARBA" id="ARBA00022475"/>
    </source>
</evidence>
<feature type="transmembrane region" description="Helical" evidence="7">
    <location>
        <begin position="246"/>
        <end position="266"/>
    </location>
</feature>
<name>A0AB39BYH6_9BACI</name>
<dbReference type="Gene3D" id="1.20.1250.20">
    <property type="entry name" value="MFS general substrate transporter like domains"/>
    <property type="match status" value="2"/>
</dbReference>
<dbReference type="InterPro" id="IPR020846">
    <property type="entry name" value="MFS_dom"/>
</dbReference>
<dbReference type="GO" id="GO:0005886">
    <property type="term" value="C:plasma membrane"/>
    <property type="evidence" value="ECO:0007669"/>
    <property type="project" value="UniProtKB-SubCell"/>
</dbReference>
<dbReference type="PROSITE" id="PS50850">
    <property type="entry name" value="MFS"/>
    <property type="match status" value="1"/>
</dbReference>
<dbReference type="InterPro" id="IPR036259">
    <property type="entry name" value="MFS_trans_sf"/>
</dbReference>
<evidence type="ECO:0000256" key="4">
    <source>
        <dbReference type="ARBA" id="ARBA00022692"/>
    </source>
</evidence>
<dbReference type="PROSITE" id="PS00216">
    <property type="entry name" value="SUGAR_TRANSPORT_1"/>
    <property type="match status" value="1"/>
</dbReference>
<feature type="transmembrane region" description="Helical" evidence="7">
    <location>
        <begin position="209"/>
        <end position="226"/>
    </location>
</feature>
<evidence type="ECO:0000259" key="8">
    <source>
        <dbReference type="PROSITE" id="PS50850"/>
    </source>
</evidence>
<dbReference type="InterPro" id="IPR005829">
    <property type="entry name" value="Sugar_transporter_CS"/>
</dbReference>
<dbReference type="PANTHER" id="PTHR23521">
    <property type="entry name" value="TRANSPORTER MFS SUPERFAMILY"/>
    <property type="match status" value="1"/>
</dbReference>
<dbReference type="SUPFAM" id="SSF103473">
    <property type="entry name" value="MFS general substrate transporter"/>
    <property type="match status" value="1"/>
</dbReference>
<dbReference type="PANTHER" id="PTHR23521:SF2">
    <property type="entry name" value="TRANSPORTER MFS SUPERFAMILY"/>
    <property type="match status" value="1"/>
</dbReference>
<dbReference type="RefSeq" id="WP_368505654.1">
    <property type="nucleotide sequence ID" value="NZ_CP162551.1"/>
</dbReference>
<accession>A0AB39BYH6</accession>
<feature type="transmembrane region" description="Helical" evidence="7">
    <location>
        <begin position="12"/>
        <end position="39"/>
    </location>
</feature>
<dbReference type="EMBL" id="CP162551">
    <property type="protein sequence ID" value="XDI38361.1"/>
    <property type="molecule type" value="Genomic_DNA"/>
</dbReference>
<keyword evidence="6 7" id="KW-0472">Membrane</keyword>
<feature type="transmembrane region" description="Helical" evidence="7">
    <location>
        <begin position="338"/>
        <end position="362"/>
    </location>
</feature>
<feature type="transmembrane region" description="Helical" evidence="7">
    <location>
        <begin position="51"/>
        <end position="68"/>
    </location>
</feature>
<feature type="transmembrane region" description="Helical" evidence="7">
    <location>
        <begin position="139"/>
        <end position="159"/>
    </location>
</feature>
<feature type="transmembrane region" description="Helical" evidence="7">
    <location>
        <begin position="101"/>
        <end position="118"/>
    </location>
</feature>
<keyword evidence="2" id="KW-0813">Transport</keyword>
<keyword evidence="3" id="KW-1003">Cell membrane</keyword>
<dbReference type="InterPro" id="IPR047200">
    <property type="entry name" value="MFS_YcaD-like"/>
</dbReference>
<dbReference type="Pfam" id="PF07690">
    <property type="entry name" value="MFS_1"/>
    <property type="match status" value="1"/>
</dbReference>
<sequence length="402" mass="43928">MTEGKAAENRPLYRLIVLIIMVAIAGFAQGMLLPLLAIMLEDAGVSSSLNGLNAAALYIGVLLASPFIEHPVRKYGYKPVITIGLVLMITSLLLLPLWQAFWFWFVLRIIIGIGDNMVHFATQVWITTTSTPKNRGRNISLYGLAFGLGFGVGPFMTRLLSINEWLPFLLSAGLSTLAWLLILQMRNEFPATDMETGSQLSTWKRYKEVFKLAWFAFLPAFGYGFLEASLHGNYPVYALRSGMTIELVSILLPAFVIGGLITQLPLGLLSDRVGRKKILLFLSSFGALCFFAMIAFESSTTILFILFILAGGFVGSFFSLGVMYLADLIPTHLLPTGNVMMAISFGVGSMIGPLIGGIFIDIFESGSIYYSIGGMLVFIFITGIAFKNKQASSPTKAVTESI</sequence>
<feature type="transmembrane region" description="Helical" evidence="7">
    <location>
        <begin position="165"/>
        <end position="183"/>
    </location>
</feature>
<evidence type="ECO:0000256" key="5">
    <source>
        <dbReference type="ARBA" id="ARBA00022989"/>
    </source>
</evidence>
<dbReference type="AlphaFoldDB" id="A0AB39BYH6"/>
<keyword evidence="4 7" id="KW-0812">Transmembrane</keyword>